<dbReference type="FunFam" id="2.60.40.1120:FF:000033">
    <property type="entry name" value="Rhamnogalacturonate lyase B"/>
    <property type="match status" value="1"/>
</dbReference>
<comment type="similarity">
    <text evidence="3">Belongs to the polysaccharide lyase 4 family.</text>
</comment>
<evidence type="ECO:0000256" key="5">
    <source>
        <dbReference type="ARBA" id="ARBA00022525"/>
    </source>
</evidence>
<evidence type="ECO:0000256" key="3">
    <source>
        <dbReference type="ARBA" id="ARBA00010418"/>
    </source>
</evidence>
<dbReference type="GO" id="GO:0102210">
    <property type="term" value="F:rhamnogalacturonan endolyase activity"/>
    <property type="evidence" value="ECO:0007669"/>
    <property type="project" value="UniProtKB-EC"/>
</dbReference>
<dbReference type="CDD" id="cd10317">
    <property type="entry name" value="RGL4_C"/>
    <property type="match status" value="1"/>
</dbReference>
<keyword evidence="6" id="KW-0732">Signal</keyword>
<protein>
    <recommendedName>
        <fullName evidence="4">rhamnogalacturonan endolyase</fullName>
        <ecNumber evidence="4">4.2.2.23</ecNumber>
    </recommendedName>
</protein>
<dbReference type="PANTHER" id="PTHR32018:SF50">
    <property type="entry name" value="RHAMNOGALACTURONAN ENDOLYASE"/>
    <property type="match status" value="1"/>
</dbReference>
<keyword evidence="11" id="KW-1185">Reference proteome</keyword>
<keyword evidence="5" id="KW-0964">Secreted</keyword>
<dbReference type="GO" id="GO:0005975">
    <property type="term" value="P:carbohydrate metabolic process"/>
    <property type="evidence" value="ECO:0007669"/>
    <property type="project" value="InterPro"/>
</dbReference>
<dbReference type="EMBL" id="JAVXUP010000969">
    <property type="protein sequence ID" value="KAK3017900.1"/>
    <property type="molecule type" value="Genomic_DNA"/>
</dbReference>
<evidence type="ECO:0000256" key="2">
    <source>
        <dbReference type="ARBA" id="ARBA00004613"/>
    </source>
</evidence>
<feature type="domain" description="Rhamnogalacturonan lyase" evidence="9">
    <location>
        <begin position="361"/>
        <end position="433"/>
    </location>
</feature>
<dbReference type="PANTHER" id="PTHR32018">
    <property type="entry name" value="RHAMNOGALACTURONATE LYASE FAMILY PROTEIN"/>
    <property type="match status" value="1"/>
</dbReference>
<dbReference type="InterPro" id="IPR029411">
    <property type="entry name" value="RG-lyase_III"/>
</dbReference>
<dbReference type="Gene3D" id="2.60.120.260">
    <property type="entry name" value="Galactose-binding domain-like"/>
    <property type="match status" value="1"/>
</dbReference>
<dbReference type="AlphaFoldDB" id="A0AA88W755"/>
<dbReference type="CDD" id="cd10320">
    <property type="entry name" value="RGL4_N"/>
    <property type="match status" value="1"/>
</dbReference>
<dbReference type="Proteomes" id="UP001188597">
    <property type="component" value="Unassembled WGS sequence"/>
</dbReference>
<comment type="subcellular location">
    <subcellularLocation>
        <location evidence="2">Secreted</location>
    </subcellularLocation>
</comment>
<dbReference type="SUPFAM" id="SSF74650">
    <property type="entry name" value="Galactose mutarotase-like"/>
    <property type="match status" value="1"/>
</dbReference>
<dbReference type="EC" id="4.2.2.23" evidence="4"/>
<feature type="domain" description="Rhamnogalacturonan lyase" evidence="8">
    <location>
        <begin position="446"/>
        <end position="635"/>
    </location>
</feature>
<evidence type="ECO:0000313" key="11">
    <source>
        <dbReference type="Proteomes" id="UP001188597"/>
    </source>
</evidence>
<dbReference type="SUPFAM" id="SSF49785">
    <property type="entry name" value="Galactose-binding domain-like"/>
    <property type="match status" value="1"/>
</dbReference>
<dbReference type="Gene3D" id="2.60.40.1120">
    <property type="entry name" value="Carboxypeptidase-like, regulatory domain"/>
    <property type="match status" value="1"/>
</dbReference>
<reference evidence="10" key="1">
    <citation type="submission" date="2022-12" db="EMBL/GenBank/DDBJ databases">
        <title>Draft genome assemblies for two species of Escallonia (Escalloniales).</title>
        <authorList>
            <person name="Chanderbali A."/>
            <person name="Dervinis C."/>
            <person name="Anghel I."/>
            <person name="Soltis D."/>
            <person name="Soltis P."/>
            <person name="Zapata F."/>
        </authorList>
    </citation>
    <scope>NUCLEOTIDE SEQUENCE</scope>
    <source>
        <strain evidence="10">UCBG64.0493</strain>
        <tissue evidence="10">Leaf</tissue>
    </source>
</reference>
<gene>
    <name evidence="10" type="ORF">RJ639_005206</name>
</gene>
<evidence type="ECO:0000313" key="10">
    <source>
        <dbReference type="EMBL" id="KAK3017900.1"/>
    </source>
</evidence>
<dbReference type="InterPro" id="IPR008979">
    <property type="entry name" value="Galactose-bd-like_sf"/>
</dbReference>
<dbReference type="InterPro" id="IPR013784">
    <property type="entry name" value="Carb-bd-like_fold"/>
</dbReference>
<dbReference type="CDD" id="cd10316">
    <property type="entry name" value="RGL4_M"/>
    <property type="match status" value="1"/>
</dbReference>
<evidence type="ECO:0000256" key="1">
    <source>
        <dbReference type="ARBA" id="ARBA00001324"/>
    </source>
</evidence>
<evidence type="ECO:0000256" key="4">
    <source>
        <dbReference type="ARBA" id="ARBA00012437"/>
    </source>
</evidence>
<evidence type="ECO:0000256" key="7">
    <source>
        <dbReference type="ARBA" id="ARBA00023239"/>
    </source>
</evidence>
<dbReference type="Pfam" id="PF06045">
    <property type="entry name" value="Rhamnogal_lyase"/>
    <property type="match status" value="1"/>
</dbReference>
<dbReference type="InterPro" id="IPR010325">
    <property type="entry name" value="Rhamnogal_lyase"/>
</dbReference>
<evidence type="ECO:0000259" key="8">
    <source>
        <dbReference type="Pfam" id="PF14683"/>
    </source>
</evidence>
<dbReference type="GO" id="GO:0005576">
    <property type="term" value="C:extracellular region"/>
    <property type="evidence" value="ECO:0007669"/>
    <property type="project" value="UniProtKB-SubCell"/>
</dbReference>
<dbReference type="InterPro" id="IPR014718">
    <property type="entry name" value="GH-type_carb-bd"/>
</dbReference>
<dbReference type="InterPro" id="IPR051850">
    <property type="entry name" value="Polysacch_Lyase_4"/>
</dbReference>
<dbReference type="GO" id="GO:0030246">
    <property type="term" value="F:carbohydrate binding"/>
    <property type="evidence" value="ECO:0007669"/>
    <property type="project" value="InterPro"/>
</dbReference>
<dbReference type="Gene3D" id="2.70.98.10">
    <property type="match status" value="1"/>
</dbReference>
<dbReference type="SUPFAM" id="SSF49452">
    <property type="entry name" value="Starch-binding domain-like"/>
    <property type="match status" value="1"/>
</dbReference>
<evidence type="ECO:0000259" key="9">
    <source>
        <dbReference type="Pfam" id="PF14686"/>
    </source>
</evidence>
<keyword evidence="7" id="KW-0456">Lyase</keyword>
<sequence>MSFFSSCRQIPGLHLHIEDHQVEMNNGFVKVTLSIPEGLVTGISYKGVEVLENSNEETDRGYWDIVWSNTSAKSSYQMDKLFGTNFKVIVQNEDQIELSFARTWNPSLDDSKVPLNVDRRFVMLPQSSGFYTYAILEHLQGWPDFDVQEARIAFKLQQNIFHYMAMSDQRQRIMPMPVDRGTGEVLDYPEAVLLIHPVNPDLKDEVDDKYFYSCDNKDSKVHGWISKEPPIGFWLITPSNEFRTGGPVKQDLTSHVGPTTLSMFVSTHYAGDELALMFRNGEPWKKVFGPVFVYLNSDNSGKKDPNSLWEDAKERMLKETASWPYSFPLSKEFSHSDKRGTVRGQLLVHDRYIYKEPTPANQAYVGLAPPGDVGSWQRESKGYQFWSQADSNGSFVINNVLAGNYNLYAWVPGVIGDYQYNHDITMRPGADIKLELVYEPPRAGPTLWEIGVPDRSAAEFYVPDPSPSFKIHKYKDDHVDKFRQYGLWARYTDLYPQSDLVYTVGSSNYKSDWFFAHVNRHMGNLKYQGTTWKILFDLNSVDKDETYALRIALASAADAELQIWFNTVNVEAPDFTTGLIGKDNAIARHGIHGLYWLFSVEVKGSKLVKGTNTIFLKQSRDGDTFRGIMYDYIRLEGPVGTP</sequence>
<evidence type="ECO:0000256" key="6">
    <source>
        <dbReference type="ARBA" id="ARBA00022729"/>
    </source>
</evidence>
<dbReference type="InterPro" id="IPR029413">
    <property type="entry name" value="RG-lyase_II"/>
</dbReference>
<dbReference type="InterPro" id="IPR011013">
    <property type="entry name" value="Gal_mutarotase_sf_dom"/>
</dbReference>
<proteinExistence type="inferred from homology"/>
<comment type="catalytic activity">
    <reaction evidence="1">
        <text>Endotype eliminative cleavage of L-alpha-rhamnopyranosyl-(1-&gt;4)-alpha-D-galactopyranosyluronic acid bonds of rhamnogalacturonan I domains in ramified hairy regions of pectin leaving L-rhamnopyranose at the reducing end and 4-deoxy-4,5-unsaturated D-galactopyranosyluronic acid at the non-reducing end.</text>
        <dbReference type="EC" id="4.2.2.23"/>
    </reaction>
</comment>
<organism evidence="10 11">
    <name type="scientific">Escallonia herrerae</name>
    <dbReference type="NCBI Taxonomy" id="1293975"/>
    <lineage>
        <taxon>Eukaryota</taxon>
        <taxon>Viridiplantae</taxon>
        <taxon>Streptophyta</taxon>
        <taxon>Embryophyta</taxon>
        <taxon>Tracheophyta</taxon>
        <taxon>Spermatophyta</taxon>
        <taxon>Magnoliopsida</taxon>
        <taxon>eudicotyledons</taxon>
        <taxon>Gunneridae</taxon>
        <taxon>Pentapetalae</taxon>
        <taxon>asterids</taxon>
        <taxon>campanulids</taxon>
        <taxon>Escalloniales</taxon>
        <taxon>Escalloniaceae</taxon>
        <taxon>Escallonia</taxon>
    </lineage>
</organism>
<comment type="caution">
    <text evidence="10">The sequence shown here is derived from an EMBL/GenBank/DDBJ whole genome shotgun (WGS) entry which is preliminary data.</text>
</comment>
<dbReference type="Pfam" id="PF14683">
    <property type="entry name" value="CBM-like"/>
    <property type="match status" value="1"/>
</dbReference>
<accession>A0AA88W755</accession>
<name>A0AA88W755_9ASTE</name>
<dbReference type="Pfam" id="PF14686">
    <property type="entry name" value="fn3_3"/>
    <property type="match status" value="1"/>
</dbReference>